<reference evidence="2 3" key="1">
    <citation type="journal article" date="2015" name="Genome Biol.">
        <title>Comparative genomics of Steinernema reveals deeply conserved gene regulatory networks.</title>
        <authorList>
            <person name="Dillman A.R."/>
            <person name="Macchietto M."/>
            <person name="Porter C.F."/>
            <person name="Rogers A."/>
            <person name="Williams B."/>
            <person name="Antoshechkin I."/>
            <person name="Lee M.M."/>
            <person name="Goodwin Z."/>
            <person name="Lu X."/>
            <person name="Lewis E.E."/>
            <person name="Goodrich-Blair H."/>
            <person name="Stock S.P."/>
            <person name="Adams B.J."/>
            <person name="Sternberg P.W."/>
            <person name="Mortazavi A."/>
        </authorList>
    </citation>
    <scope>NUCLEOTIDE SEQUENCE [LARGE SCALE GENOMIC DNA]</scope>
    <source>
        <strain evidence="2 3">ALL</strain>
    </source>
</reference>
<reference evidence="2 3" key="2">
    <citation type="journal article" date="2019" name="G3 (Bethesda)">
        <title>Hybrid Assembly of the Genome of the Entomopathogenic Nematode Steinernema carpocapsae Identifies the X-Chromosome.</title>
        <authorList>
            <person name="Serra L."/>
            <person name="Macchietto M."/>
            <person name="Macias-Munoz A."/>
            <person name="McGill C.J."/>
            <person name="Rodriguez I.M."/>
            <person name="Rodriguez B."/>
            <person name="Murad R."/>
            <person name="Mortazavi A."/>
        </authorList>
    </citation>
    <scope>NUCLEOTIDE SEQUENCE [LARGE SCALE GENOMIC DNA]</scope>
    <source>
        <strain evidence="2 3">ALL</strain>
    </source>
</reference>
<keyword evidence="1" id="KW-0812">Transmembrane</keyword>
<name>A0A4V6XVZ7_STECR</name>
<evidence type="ECO:0000313" key="2">
    <source>
        <dbReference type="EMBL" id="TKR72665.1"/>
    </source>
</evidence>
<gene>
    <name evidence="2" type="ORF">L596_020078</name>
</gene>
<dbReference type="Proteomes" id="UP000298663">
    <property type="component" value="Unassembled WGS sequence"/>
</dbReference>
<protein>
    <submittedName>
        <fullName evidence="2">Uncharacterized protein</fullName>
    </submittedName>
</protein>
<keyword evidence="3" id="KW-1185">Reference proteome</keyword>
<keyword evidence="1" id="KW-0472">Membrane</keyword>
<dbReference type="AlphaFoldDB" id="A0A4V6XVZ7"/>
<dbReference type="EMBL" id="AZBU02000006">
    <property type="protein sequence ID" value="TKR72665.1"/>
    <property type="molecule type" value="Genomic_DNA"/>
</dbReference>
<organism evidence="2 3">
    <name type="scientific">Steinernema carpocapsae</name>
    <name type="common">Entomopathogenic nematode</name>
    <dbReference type="NCBI Taxonomy" id="34508"/>
    <lineage>
        <taxon>Eukaryota</taxon>
        <taxon>Metazoa</taxon>
        <taxon>Ecdysozoa</taxon>
        <taxon>Nematoda</taxon>
        <taxon>Chromadorea</taxon>
        <taxon>Rhabditida</taxon>
        <taxon>Tylenchina</taxon>
        <taxon>Panagrolaimomorpha</taxon>
        <taxon>Strongyloidoidea</taxon>
        <taxon>Steinernematidae</taxon>
        <taxon>Steinernema</taxon>
    </lineage>
</organism>
<evidence type="ECO:0000256" key="1">
    <source>
        <dbReference type="SAM" id="Phobius"/>
    </source>
</evidence>
<evidence type="ECO:0000313" key="3">
    <source>
        <dbReference type="Proteomes" id="UP000298663"/>
    </source>
</evidence>
<sequence>MAFTVNLDKKEHRMYCTERVAFQCFGNSVLGAKRALHIFNFVFSTALGIVFFTAERVVEQDVFVNWLNLEISSSNKEASPRT</sequence>
<keyword evidence="1" id="KW-1133">Transmembrane helix</keyword>
<comment type="caution">
    <text evidence="2">The sequence shown here is derived from an EMBL/GenBank/DDBJ whole genome shotgun (WGS) entry which is preliminary data.</text>
</comment>
<feature type="transmembrane region" description="Helical" evidence="1">
    <location>
        <begin position="35"/>
        <end position="54"/>
    </location>
</feature>
<proteinExistence type="predicted"/>
<accession>A0A4V6XVZ7</accession>